<dbReference type="GO" id="GO:0070531">
    <property type="term" value="C:BRCA1-A complex"/>
    <property type="evidence" value="ECO:0007669"/>
    <property type="project" value="InterPro"/>
</dbReference>
<dbReference type="AlphaFoldDB" id="A0A8J1UTZ3"/>
<keyword evidence="5" id="KW-0539">Nucleus</keyword>
<dbReference type="GO" id="GO:0045739">
    <property type="term" value="P:positive regulation of DNA repair"/>
    <property type="evidence" value="ECO:0007669"/>
    <property type="project" value="InterPro"/>
</dbReference>
<accession>A0A8J1UTZ3</accession>
<protein>
    <submittedName>
        <fullName evidence="7">Uncharacterized protein</fullName>
    </submittedName>
</protein>
<evidence type="ECO:0000313" key="8">
    <source>
        <dbReference type="Proteomes" id="UP000749559"/>
    </source>
</evidence>
<dbReference type="GO" id="GO:0007095">
    <property type="term" value="P:mitotic G2 DNA damage checkpoint signaling"/>
    <property type="evidence" value="ECO:0007669"/>
    <property type="project" value="TreeGrafter"/>
</dbReference>
<feature type="compositionally biased region" description="Basic and acidic residues" evidence="6">
    <location>
        <begin position="1"/>
        <end position="33"/>
    </location>
</feature>
<dbReference type="PANTHER" id="PTHR15660:SF1">
    <property type="entry name" value="BRISC AND BRCA1-A COMPLEX MEMBER 1"/>
    <property type="match status" value="1"/>
</dbReference>
<reference evidence="7" key="1">
    <citation type="submission" date="2022-03" db="EMBL/GenBank/DDBJ databases">
        <authorList>
            <person name="Martin C."/>
        </authorList>
    </citation>
    <scope>NUCLEOTIDE SEQUENCE</scope>
</reference>
<dbReference type="GO" id="GO:0016604">
    <property type="term" value="C:nuclear body"/>
    <property type="evidence" value="ECO:0007669"/>
    <property type="project" value="TreeGrafter"/>
</dbReference>
<dbReference type="CDD" id="cd21502">
    <property type="entry name" value="vWA_BABAM1"/>
    <property type="match status" value="1"/>
</dbReference>
<dbReference type="GO" id="GO:0006302">
    <property type="term" value="P:double-strand break repair"/>
    <property type="evidence" value="ECO:0007669"/>
    <property type="project" value="TreeGrafter"/>
</dbReference>
<comment type="caution">
    <text evidence="7">The sequence shown here is derived from an EMBL/GenBank/DDBJ whole genome shotgun (WGS) entry which is preliminary data.</text>
</comment>
<dbReference type="EMBL" id="CAIIXF020000001">
    <property type="protein sequence ID" value="CAH1772785.1"/>
    <property type="molecule type" value="Genomic_DNA"/>
</dbReference>
<feature type="compositionally biased region" description="Polar residues" evidence="6">
    <location>
        <begin position="34"/>
        <end position="52"/>
    </location>
</feature>
<name>A0A8J1UTZ3_OWEFU</name>
<organism evidence="7 8">
    <name type="scientific">Owenia fusiformis</name>
    <name type="common">Polychaete worm</name>
    <dbReference type="NCBI Taxonomy" id="6347"/>
    <lineage>
        <taxon>Eukaryota</taxon>
        <taxon>Metazoa</taxon>
        <taxon>Spiralia</taxon>
        <taxon>Lophotrochozoa</taxon>
        <taxon>Annelida</taxon>
        <taxon>Polychaeta</taxon>
        <taxon>Sedentaria</taxon>
        <taxon>Canalipalpata</taxon>
        <taxon>Sabellida</taxon>
        <taxon>Oweniida</taxon>
        <taxon>Oweniidae</taxon>
        <taxon>Owenia</taxon>
    </lineage>
</organism>
<dbReference type="PANTHER" id="PTHR15660">
    <property type="entry name" value="BRISC AND BRCA1-A COMPLEX MEMBER 1"/>
    <property type="match status" value="1"/>
</dbReference>
<dbReference type="Proteomes" id="UP000749559">
    <property type="component" value="Unassembled WGS sequence"/>
</dbReference>
<keyword evidence="2" id="KW-0963">Cytoplasm</keyword>
<evidence type="ECO:0000313" key="7">
    <source>
        <dbReference type="EMBL" id="CAH1772785.1"/>
    </source>
</evidence>
<evidence type="ECO:0000256" key="2">
    <source>
        <dbReference type="ARBA" id="ARBA00022490"/>
    </source>
</evidence>
<evidence type="ECO:0000256" key="5">
    <source>
        <dbReference type="ARBA" id="ARBA00023242"/>
    </source>
</evidence>
<feature type="region of interest" description="Disordered" evidence="6">
    <location>
        <begin position="1"/>
        <end position="78"/>
    </location>
</feature>
<dbReference type="GO" id="GO:0070552">
    <property type="term" value="C:BRISC complex"/>
    <property type="evidence" value="ECO:0007669"/>
    <property type="project" value="InterPro"/>
</dbReference>
<dbReference type="InterPro" id="IPR026126">
    <property type="entry name" value="BABAM1"/>
</dbReference>
<gene>
    <name evidence="7" type="ORF">OFUS_LOCUS495</name>
</gene>
<keyword evidence="8" id="KW-1185">Reference proteome</keyword>
<evidence type="ECO:0000256" key="3">
    <source>
        <dbReference type="ARBA" id="ARBA00022763"/>
    </source>
</evidence>
<keyword evidence="4" id="KW-0234">DNA repair</keyword>
<keyword evidence="3" id="KW-0227">DNA damage</keyword>
<proteinExistence type="predicted"/>
<evidence type="ECO:0000256" key="1">
    <source>
        <dbReference type="ARBA" id="ARBA00004123"/>
    </source>
</evidence>
<comment type="subcellular location">
    <subcellularLocation>
        <location evidence="1">Nucleus</location>
    </subcellularLocation>
</comment>
<feature type="compositionally biased region" description="Basic and acidic residues" evidence="6">
    <location>
        <begin position="53"/>
        <end position="62"/>
    </location>
</feature>
<dbReference type="OrthoDB" id="547311at2759"/>
<sequence>MADDQKKAVLKELTQRLPKTETHASNDAQKEHANISSTSNSNMKQANTASSSKVRDTNDYEKPLPPVPKNDDDSASSADEEVIAEMLCPRINCPEKIVICLDLSTEMDNMTFRTKSGTAFSPLKLIKRALGIYVNLKSRIDSRHQFALVFLRDQALLMGNLTTDPQRFLELLEGLNTTYEADSFDMTSLFNSVCDRLDLPKIDNVALTPPPYIIRTIFIYGRSHTKPHFTDQQTRRMLQSSPYFFFDAFYIHETPGDDNDCEAIYDYICDLDDKGHSYVFEVSKNPTKLYDCMAQFLAHPLQRPLQKDISYKIEAREK</sequence>
<evidence type="ECO:0000256" key="6">
    <source>
        <dbReference type="SAM" id="MobiDB-lite"/>
    </source>
</evidence>
<evidence type="ECO:0000256" key="4">
    <source>
        <dbReference type="ARBA" id="ARBA00023204"/>
    </source>
</evidence>